<keyword evidence="7 10" id="KW-0238">DNA-binding</keyword>
<dbReference type="HAMAP" id="MF_01470">
    <property type="entry name" value="Cas1"/>
    <property type="match status" value="1"/>
</dbReference>
<dbReference type="PANTHER" id="PTHR34353:SF2">
    <property type="entry name" value="CRISPR-ASSOCIATED ENDONUCLEASE CAS1 1"/>
    <property type="match status" value="1"/>
</dbReference>
<feature type="binding site" evidence="10">
    <location>
        <position position="240"/>
    </location>
    <ligand>
        <name>Mn(2+)</name>
        <dbReference type="ChEBI" id="CHEBI:29035"/>
    </ligand>
</feature>
<gene>
    <name evidence="10 11" type="primary">cas1</name>
    <name evidence="11" type="ORF">NB063_27775</name>
</gene>
<evidence type="ECO:0000256" key="1">
    <source>
        <dbReference type="ARBA" id="ARBA00022722"/>
    </source>
</evidence>
<comment type="similarity">
    <text evidence="10">Belongs to the CRISPR-associated endonuclease Cas1 family.</text>
</comment>
<evidence type="ECO:0000256" key="9">
    <source>
        <dbReference type="ARBA" id="ARBA00038592"/>
    </source>
</evidence>
<dbReference type="CDD" id="cd09634">
    <property type="entry name" value="Cas1_I-II-III"/>
    <property type="match status" value="1"/>
</dbReference>
<keyword evidence="6 10" id="KW-0051">Antiviral defense</keyword>
<feature type="binding site" evidence="10">
    <location>
        <position position="255"/>
    </location>
    <ligand>
        <name>Mn(2+)</name>
        <dbReference type="ChEBI" id="CHEBI:29035"/>
    </ligand>
</feature>
<name>A0ABT0UCC4_9BACT</name>
<comment type="subunit">
    <text evidence="9 10">Homodimer, forms a heterotetramer with a Cas2 homodimer.</text>
</comment>
<comment type="function">
    <text evidence="10">CRISPR (clustered regularly interspaced short palindromic repeat), is an adaptive immune system that provides protection against mobile genetic elements (viruses, transposable elements and conjugative plasmids). CRISPR clusters contain spacers, sequences complementary to antecedent mobile elements, and target invading nucleic acids. CRISPR clusters are transcribed and processed into CRISPR RNA (crRNA). Acts as a dsDNA endonuclease. Involved in the integration of spacer DNA into the CRISPR cassette.</text>
</comment>
<keyword evidence="3 10" id="KW-0255">Endonuclease</keyword>
<accession>A0ABT0UCC4</accession>
<protein>
    <recommendedName>
        <fullName evidence="10">CRISPR-associated endonuclease Cas1</fullName>
        <ecNumber evidence="10">3.1.-.-</ecNumber>
    </recommendedName>
</protein>
<evidence type="ECO:0000256" key="4">
    <source>
        <dbReference type="ARBA" id="ARBA00022801"/>
    </source>
</evidence>
<keyword evidence="2 10" id="KW-0479">Metal-binding</keyword>
<evidence type="ECO:0000313" key="11">
    <source>
        <dbReference type="EMBL" id="MCM2374436.1"/>
    </source>
</evidence>
<dbReference type="NCBIfam" id="TIGR00287">
    <property type="entry name" value="cas1"/>
    <property type="match status" value="1"/>
</dbReference>
<dbReference type="EC" id="3.1.-.-" evidence="10"/>
<evidence type="ECO:0000256" key="3">
    <source>
        <dbReference type="ARBA" id="ARBA00022759"/>
    </source>
</evidence>
<dbReference type="Proteomes" id="UP001202961">
    <property type="component" value="Unassembled WGS sequence"/>
</dbReference>
<dbReference type="Gene3D" id="3.100.10.20">
    <property type="entry name" value="CRISPR-associated endonuclease Cas1, N-terminal domain"/>
    <property type="match status" value="1"/>
</dbReference>
<evidence type="ECO:0000256" key="6">
    <source>
        <dbReference type="ARBA" id="ARBA00023118"/>
    </source>
</evidence>
<proteinExistence type="inferred from homology"/>
<dbReference type="Gene3D" id="1.20.120.920">
    <property type="entry name" value="CRISPR-associated endonuclease Cas1, C-terminal domain"/>
    <property type="match status" value="1"/>
</dbReference>
<comment type="caution">
    <text evidence="11">The sequence shown here is derived from an EMBL/GenBank/DDBJ whole genome shotgun (WGS) entry which is preliminary data.</text>
</comment>
<dbReference type="InterPro" id="IPR002729">
    <property type="entry name" value="CRISPR-assoc_Cas1"/>
</dbReference>
<keyword evidence="4 10" id="KW-0378">Hydrolase</keyword>
<dbReference type="InterPro" id="IPR042206">
    <property type="entry name" value="CRISPR-assoc_Cas1_C"/>
</dbReference>
<keyword evidence="8 10" id="KW-0464">Manganese</keyword>
<evidence type="ECO:0000256" key="8">
    <source>
        <dbReference type="ARBA" id="ARBA00023211"/>
    </source>
</evidence>
<evidence type="ECO:0000256" key="2">
    <source>
        <dbReference type="ARBA" id="ARBA00022723"/>
    </source>
</evidence>
<dbReference type="EMBL" id="JAMQBK010000085">
    <property type="protein sequence ID" value="MCM2374436.1"/>
    <property type="molecule type" value="Genomic_DNA"/>
</dbReference>
<keyword evidence="12" id="KW-1185">Reference proteome</keyword>
<evidence type="ECO:0000313" key="12">
    <source>
        <dbReference type="Proteomes" id="UP001202961"/>
    </source>
</evidence>
<dbReference type="GO" id="GO:0004519">
    <property type="term" value="F:endonuclease activity"/>
    <property type="evidence" value="ECO:0007669"/>
    <property type="project" value="UniProtKB-KW"/>
</dbReference>
<dbReference type="PANTHER" id="PTHR34353">
    <property type="entry name" value="CRISPR-ASSOCIATED ENDONUCLEASE CAS1 1"/>
    <property type="match status" value="1"/>
</dbReference>
<dbReference type="RefSeq" id="WP_250932327.1">
    <property type="nucleotide sequence ID" value="NZ_JAMQBK010000085.1"/>
</dbReference>
<feature type="binding site" evidence="10">
    <location>
        <position position="175"/>
    </location>
    <ligand>
        <name>Mn(2+)</name>
        <dbReference type="ChEBI" id="CHEBI:29035"/>
    </ligand>
</feature>
<keyword evidence="5 10" id="KW-0460">Magnesium</keyword>
<comment type="cofactor">
    <cofactor evidence="10">
        <name>Mg(2+)</name>
        <dbReference type="ChEBI" id="CHEBI:18420"/>
    </cofactor>
    <cofactor evidence="10">
        <name>Mn(2+)</name>
        <dbReference type="ChEBI" id="CHEBI:29035"/>
    </cofactor>
</comment>
<organism evidence="11 12">
    <name type="scientific">Aporhodopirellula aestuarii</name>
    <dbReference type="NCBI Taxonomy" id="2950107"/>
    <lineage>
        <taxon>Bacteria</taxon>
        <taxon>Pseudomonadati</taxon>
        <taxon>Planctomycetota</taxon>
        <taxon>Planctomycetia</taxon>
        <taxon>Pirellulales</taxon>
        <taxon>Pirellulaceae</taxon>
        <taxon>Aporhodopirellula</taxon>
    </lineage>
</organism>
<sequence>MHLKSGLKALRFRSRVATAETIYLNGPATLRVRGKLLVFEPIDGKPQTLHPKTIRRIVVVGYADVSGVAFGLLWRHKIEVVFVSPTMDRVVARVSPGAVPTSLTYCQYNACQDPNFGLDRARDLIAAKSVATQEASRYYQRQGRAEFADQVTRLTKKAPALLRKAESLNAVRGIEGSIAAAWWKRFRSMIDPDWSFRQRQFHPAPDPVNAMLSFGYTLLLGRADTLLTVAGLDVRQGFLHTHRPGRASLACDVIEPFRIPVVDRTVVKLLRRRQVKLSDFDCHEGERCSMSVAAKNQLVNGLEERLAKQEQAELIALIERTRRQIRDHAKGQSIDPSDMEVH</sequence>
<dbReference type="InterPro" id="IPR042211">
    <property type="entry name" value="CRISPR-assoc_Cas1_N"/>
</dbReference>
<evidence type="ECO:0000256" key="7">
    <source>
        <dbReference type="ARBA" id="ARBA00023125"/>
    </source>
</evidence>
<evidence type="ECO:0000256" key="5">
    <source>
        <dbReference type="ARBA" id="ARBA00022842"/>
    </source>
</evidence>
<keyword evidence="1 10" id="KW-0540">Nuclease</keyword>
<evidence type="ECO:0000256" key="10">
    <source>
        <dbReference type="HAMAP-Rule" id="MF_01470"/>
    </source>
</evidence>
<dbReference type="InterPro" id="IPR050646">
    <property type="entry name" value="Cas1"/>
</dbReference>
<dbReference type="Pfam" id="PF01867">
    <property type="entry name" value="Cas_Cas1"/>
    <property type="match status" value="1"/>
</dbReference>
<reference evidence="11 12" key="1">
    <citation type="journal article" date="2022" name="Syst. Appl. Microbiol.">
        <title>Rhodopirellula aestuarii sp. nov., a novel member of the genus Rhodopirellula isolated from brackish sediments collected in the Tagus River estuary, Portugal.</title>
        <authorList>
            <person name="Vitorino I.R."/>
            <person name="Klimek D."/>
            <person name="Calusinska M."/>
            <person name="Lobo-da-Cunha A."/>
            <person name="Vasconcelos V."/>
            <person name="Lage O.M."/>
        </authorList>
    </citation>
    <scope>NUCLEOTIDE SEQUENCE [LARGE SCALE GENOMIC DNA]</scope>
    <source>
        <strain evidence="11 12">ICT_H3.1</strain>
    </source>
</reference>